<organism evidence="1 2">
    <name type="scientific">Paraphaeosphaeria sporulosa</name>
    <dbReference type="NCBI Taxonomy" id="1460663"/>
    <lineage>
        <taxon>Eukaryota</taxon>
        <taxon>Fungi</taxon>
        <taxon>Dikarya</taxon>
        <taxon>Ascomycota</taxon>
        <taxon>Pezizomycotina</taxon>
        <taxon>Dothideomycetes</taxon>
        <taxon>Pleosporomycetidae</taxon>
        <taxon>Pleosporales</taxon>
        <taxon>Massarineae</taxon>
        <taxon>Didymosphaeriaceae</taxon>
        <taxon>Paraphaeosphaeria</taxon>
    </lineage>
</organism>
<evidence type="ECO:0000313" key="1">
    <source>
        <dbReference type="EMBL" id="OAF99100.1"/>
    </source>
</evidence>
<sequence>MPPLIMALQCVCRGAWFPMHNPILEEDERQPKLPPHPLHPWPSPCSCKLAQAHSRTLRLCGFTLGEMLPFGSARRVLFHKGVCRGGYP</sequence>
<evidence type="ECO:0000313" key="2">
    <source>
        <dbReference type="Proteomes" id="UP000077069"/>
    </source>
</evidence>
<dbReference type="AlphaFoldDB" id="A0A177BVY7"/>
<dbReference type="RefSeq" id="XP_018029466.1">
    <property type="nucleotide sequence ID" value="XM_018186134.1"/>
</dbReference>
<dbReference type="EMBL" id="KV441563">
    <property type="protein sequence ID" value="OAF99100.1"/>
    <property type="molecule type" value="Genomic_DNA"/>
</dbReference>
<name>A0A177BVY7_9PLEO</name>
<dbReference type="Proteomes" id="UP000077069">
    <property type="component" value="Unassembled WGS sequence"/>
</dbReference>
<protein>
    <submittedName>
        <fullName evidence="1">Uncharacterized protein</fullName>
    </submittedName>
</protein>
<gene>
    <name evidence="1" type="ORF">CC84DRAFT_416286</name>
</gene>
<proteinExistence type="predicted"/>
<accession>A0A177BVY7</accession>
<reference evidence="1 2" key="1">
    <citation type="submission" date="2016-05" db="EMBL/GenBank/DDBJ databases">
        <title>Comparative analysis of secretome profiles of manganese(II)-oxidizing ascomycete fungi.</title>
        <authorList>
            <consortium name="DOE Joint Genome Institute"/>
            <person name="Zeiner C.A."/>
            <person name="Purvine S.O."/>
            <person name="Zink E.M."/>
            <person name="Wu S."/>
            <person name="Pasa-Tolic L."/>
            <person name="Chaput D.L."/>
            <person name="Haridas S."/>
            <person name="Grigoriev I.V."/>
            <person name="Santelli C.M."/>
            <person name="Hansel C.M."/>
        </authorList>
    </citation>
    <scope>NUCLEOTIDE SEQUENCE [LARGE SCALE GENOMIC DNA]</scope>
    <source>
        <strain evidence="1 2">AP3s5-JAC2a</strain>
    </source>
</reference>
<dbReference type="InParanoid" id="A0A177BVY7"/>
<keyword evidence="2" id="KW-1185">Reference proteome</keyword>
<dbReference type="GeneID" id="28769620"/>